<protein>
    <recommendedName>
        <fullName evidence="1">Integrase catalytic domain-containing protein</fullName>
    </recommendedName>
</protein>
<sequence length="319" mass="35913">MGDLPSIRVQAARCFQNIGVDFAGPFIVKESRRRNAKTYKTYACIFVCLAVKAIHIELVTELSTSAFIAALDRFVSRRGLCSTIISDCGSNFVGAKRYLSEMHQLMLSKNLEVESILINRGVQWKLNPPTGSHFGGIFESGVKSMKYHLKRVIGSQILTFEELTTILTKIEAILNSRPLISVSSDPNEVDVLTPGHFLTGSPLVSLPEPLLADIQMSVRSRWQMLQKLTQSFWRVWHLDYLHTLQQRAKWFKQHGNVKLGDIVMIVDQNLPPLEWRIGRISIIHPGSDGVVRVVTVQTAHGLLRRPVTKLCPLPIHENL</sequence>
<dbReference type="AlphaFoldDB" id="A0A8R2M8A8"/>
<organism evidence="2 3">
    <name type="scientific">Bombyx mori</name>
    <name type="common">Silk moth</name>
    <dbReference type="NCBI Taxonomy" id="7091"/>
    <lineage>
        <taxon>Eukaryota</taxon>
        <taxon>Metazoa</taxon>
        <taxon>Ecdysozoa</taxon>
        <taxon>Arthropoda</taxon>
        <taxon>Hexapoda</taxon>
        <taxon>Insecta</taxon>
        <taxon>Pterygota</taxon>
        <taxon>Neoptera</taxon>
        <taxon>Endopterygota</taxon>
        <taxon>Lepidoptera</taxon>
        <taxon>Glossata</taxon>
        <taxon>Ditrysia</taxon>
        <taxon>Bombycoidea</taxon>
        <taxon>Bombycidae</taxon>
        <taxon>Bombycinae</taxon>
        <taxon>Bombyx</taxon>
    </lineage>
</organism>
<name>A0A8R2M8A8_BOMMO</name>
<dbReference type="Proteomes" id="UP000005204">
    <property type="component" value="Unassembled WGS sequence"/>
</dbReference>
<evidence type="ECO:0000313" key="3">
    <source>
        <dbReference type="Proteomes" id="UP000005204"/>
    </source>
</evidence>
<dbReference type="PROSITE" id="PS50994">
    <property type="entry name" value="INTEGRASE"/>
    <property type="match status" value="1"/>
</dbReference>
<dbReference type="PANTHER" id="PTHR47331:SF1">
    <property type="entry name" value="GAG-LIKE PROTEIN"/>
    <property type="match status" value="1"/>
</dbReference>
<dbReference type="Pfam" id="PF18701">
    <property type="entry name" value="DUF5641"/>
    <property type="match status" value="1"/>
</dbReference>
<feature type="domain" description="Integrase catalytic" evidence="1">
    <location>
        <begin position="1"/>
        <end position="202"/>
    </location>
</feature>
<dbReference type="PANTHER" id="PTHR47331">
    <property type="entry name" value="PHD-TYPE DOMAIN-CONTAINING PROTEIN"/>
    <property type="match status" value="1"/>
</dbReference>
<reference evidence="3" key="1">
    <citation type="journal article" date="2008" name="Insect Biochem. Mol. Biol.">
        <title>The genome of a lepidopteran model insect, the silkworm Bombyx mori.</title>
        <authorList>
            <consortium name="International Silkworm Genome Consortium"/>
        </authorList>
    </citation>
    <scope>NUCLEOTIDE SEQUENCE [LARGE SCALE GENOMIC DNA]</scope>
    <source>
        <strain evidence="3">p50T</strain>
    </source>
</reference>
<evidence type="ECO:0000259" key="1">
    <source>
        <dbReference type="PROSITE" id="PS50994"/>
    </source>
</evidence>
<dbReference type="Gene3D" id="3.30.420.10">
    <property type="entry name" value="Ribonuclease H-like superfamily/Ribonuclease H"/>
    <property type="match status" value="1"/>
</dbReference>
<dbReference type="EnsemblMetazoa" id="XM_038020551.1">
    <property type="protein sequence ID" value="XP_037876479.1"/>
    <property type="gene ID" value="LOC119630625"/>
</dbReference>
<dbReference type="SUPFAM" id="SSF53098">
    <property type="entry name" value="Ribonuclease H-like"/>
    <property type="match status" value="1"/>
</dbReference>
<reference evidence="2" key="2">
    <citation type="submission" date="2022-06" db="UniProtKB">
        <authorList>
            <consortium name="EnsemblMetazoa"/>
        </authorList>
    </citation>
    <scope>IDENTIFICATION</scope>
    <source>
        <strain evidence="2">p50T (Dazao)</strain>
    </source>
</reference>
<dbReference type="InterPro" id="IPR040676">
    <property type="entry name" value="DUF5641"/>
</dbReference>
<keyword evidence="3" id="KW-1185">Reference proteome</keyword>
<dbReference type="GO" id="GO:0003676">
    <property type="term" value="F:nucleic acid binding"/>
    <property type="evidence" value="ECO:0007669"/>
    <property type="project" value="InterPro"/>
</dbReference>
<dbReference type="GO" id="GO:0015074">
    <property type="term" value="P:DNA integration"/>
    <property type="evidence" value="ECO:0007669"/>
    <property type="project" value="InterPro"/>
</dbReference>
<dbReference type="InterPro" id="IPR036397">
    <property type="entry name" value="RNaseH_sf"/>
</dbReference>
<dbReference type="InterPro" id="IPR001584">
    <property type="entry name" value="Integrase_cat-core"/>
</dbReference>
<accession>A0A8R2M8A8</accession>
<proteinExistence type="predicted"/>
<dbReference type="InterPro" id="IPR012337">
    <property type="entry name" value="RNaseH-like_sf"/>
</dbReference>
<evidence type="ECO:0000313" key="2">
    <source>
        <dbReference type="EnsemblMetazoa" id="XP_037876479.1"/>
    </source>
</evidence>